<evidence type="ECO:0000313" key="3">
    <source>
        <dbReference type="EnsemblMetazoa" id="G16661.1:cds"/>
    </source>
</evidence>
<feature type="region of interest" description="Disordered" evidence="2">
    <location>
        <begin position="138"/>
        <end position="162"/>
    </location>
</feature>
<name>A0A8W8J1N5_MAGGI</name>
<evidence type="ECO:0000313" key="4">
    <source>
        <dbReference type="Proteomes" id="UP000005408"/>
    </source>
</evidence>
<organism evidence="3 4">
    <name type="scientific">Magallana gigas</name>
    <name type="common">Pacific oyster</name>
    <name type="synonym">Crassostrea gigas</name>
    <dbReference type="NCBI Taxonomy" id="29159"/>
    <lineage>
        <taxon>Eukaryota</taxon>
        <taxon>Metazoa</taxon>
        <taxon>Spiralia</taxon>
        <taxon>Lophotrochozoa</taxon>
        <taxon>Mollusca</taxon>
        <taxon>Bivalvia</taxon>
        <taxon>Autobranchia</taxon>
        <taxon>Pteriomorphia</taxon>
        <taxon>Ostreida</taxon>
        <taxon>Ostreoidea</taxon>
        <taxon>Ostreidae</taxon>
        <taxon>Magallana</taxon>
    </lineage>
</organism>
<proteinExistence type="predicted"/>
<feature type="coiled-coil region" evidence="1">
    <location>
        <begin position="22"/>
        <end position="67"/>
    </location>
</feature>
<reference evidence="3" key="1">
    <citation type="submission" date="2022-08" db="UniProtKB">
        <authorList>
            <consortium name="EnsemblMetazoa"/>
        </authorList>
    </citation>
    <scope>IDENTIFICATION</scope>
    <source>
        <strain evidence="3">05x7-T-G4-1.051#20</strain>
    </source>
</reference>
<dbReference type="Proteomes" id="UP000005408">
    <property type="component" value="Unassembled WGS sequence"/>
</dbReference>
<protein>
    <submittedName>
        <fullName evidence="3">Uncharacterized protein</fullName>
    </submittedName>
</protein>
<keyword evidence="1" id="KW-0175">Coiled coil</keyword>
<keyword evidence="4" id="KW-1185">Reference proteome</keyword>
<evidence type="ECO:0000256" key="2">
    <source>
        <dbReference type="SAM" id="MobiDB-lite"/>
    </source>
</evidence>
<dbReference type="EnsemblMetazoa" id="G16661.1">
    <property type="protein sequence ID" value="G16661.1:cds"/>
    <property type="gene ID" value="G16661"/>
</dbReference>
<dbReference type="AlphaFoldDB" id="A0A8W8J1N5"/>
<sequence>MEETKSKIIKVKSHATSFTSNASNISSQRIKEETKLAELEARKSVLKRKKQLEMAKLQLKLDEEELDIDTGIAVSHAKSEVLQKYENIPEEQSLNRFDFIENKEESVGCPRQLIPKPSPRTPKFQQEIGSKISCSLDPNANAFVPRSHSTDKETKQQDALQDGVNYLRRPLPERKRMSKCCREYG</sequence>
<accession>A0A8W8J1N5</accession>
<evidence type="ECO:0000256" key="1">
    <source>
        <dbReference type="SAM" id="Coils"/>
    </source>
</evidence>